<dbReference type="AlphaFoldDB" id="E1YAL9"/>
<evidence type="ECO:0000256" key="1">
    <source>
        <dbReference type="ARBA" id="ARBA00022801"/>
    </source>
</evidence>
<name>E1YAL9_9BACT</name>
<accession>E1YAL9</accession>
<reference evidence="3" key="1">
    <citation type="journal article" date="2011" name="Environ. Microbiol.">
        <title>Genomic insights into the metabolic potential of the polycyclic aromatic hydrocarbon degrading sulfate-reducing Deltaproteobacterium N47.</title>
        <authorList>
            <person name="Bergmann F."/>
            <person name="Selesi D."/>
            <person name="Weinmaier T."/>
            <person name="Tischler P."/>
            <person name="Rattei T."/>
            <person name="Meckenstock R.U."/>
        </authorList>
    </citation>
    <scope>NUCLEOTIDE SEQUENCE</scope>
</reference>
<dbReference type="InterPro" id="IPR000868">
    <property type="entry name" value="Isochorismatase-like_dom"/>
</dbReference>
<dbReference type="InterPro" id="IPR036380">
    <property type="entry name" value="Isochorismatase-like_sf"/>
</dbReference>
<dbReference type="SUPFAM" id="SSF52499">
    <property type="entry name" value="Isochorismatase-like hydrolases"/>
    <property type="match status" value="1"/>
</dbReference>
<organism evidence="3">
    <name type="scientific">uncultured Desulfobacterium sp</name>
    <dbReference type="NCBI Taxonomy" id="201089"/>
    <lineage>
        <taxon>Bacteria</taxon>
        <taxon>Pseudomonadati</taxon>
        <taxon>Thermodesulfobacteriota</taxon>
        <taxon>Desulfobacteria</taxon>
        <taxon>Desulfobacterales</taxon>
        <taxon>Desulfobacteriaceae</taxon>
        <taxon>Desulfobacterium</taxon>
        <taxon>environmental samples</taxon>
    </lineage>
</organism>
<dbReference type="PANTHER" id="PTHR43540">
    <property type="entry name" value="PEROXYUREIDOACRYLATE/UREIDOACRYLATE AMIDOHYDROLASE-RELATED"/>
    <property type="match status" value="1"/>
</dbReference>
<dbReference type="EMBL" id="FR695866">
    <property type="protein sequence ID" value="CBX27613.1"/>
    <property type="molecule type" value="Genomic_DNA"/>
</dbReference>
<feature type="domain" description="Isochorismatase-like" evidence="2">
    <location>
        <begin position="20"/>
        <end position="196"/>
    </location>
</feature>
<evidence type="ECO:0000313" key="3">
    <source>
        <dbReference type="EMBL" id="CBX27613.1"/>
    </source>
</evidence>
<keyword evidence="1" id="KW-0378">Hydrolase</keyword>
<gene>
    <name evidence="3" type="ORF">N47_H24350</name>
</gene>
<dbReference type="Gene3D" id="3.40.50.850">
    <property type="entry name" value="Isochorismatase-like"/>
    <property type="match status" value="1"/>
</dbReference>
<evidence type="ECO:0000259" key="2">
    <source>
        <dbReference type="Pfam" id="PF00857"/>
    </source>
</evidence>
<dbReference type="GO" id="GO:0016787">
    <property type="term" value="F:hydrolase activity"/>
    <property type="evidence" value="ECO:0007669"/>
    <property type="project" value="UniProtKB-KW"/>
</dbReference>
<dbReference type="PANTHER" id="PTHR43540:SF16">
    <property type="entry name" value="ISOCHORISMATASE-LIKE DOMAIN-CONTAINING PROTEIN"/>
    <property type="match status" value="1"/>
</dbReference>
<protein>
    <recommendedName>
        <fullName evidence="2">Isochorismatase-like domain-containing protein</fullName>
    </recommendedName>
</protein>
<dbReference type="Pfam" id="PF00857">
    <property type="entry name" value="Isochorismatase"/>
    <property type="match status" value="1"/>
</dbReference>
<proteinExistence type="predicted"/>
<dbReference type="InterPro" id="IPR050272">
    <property type="entry name" value="Isochorismatase-like_hydrls"/>
</dbReference>
<dbReference type="CDD" id="cd00431">
    <property type="entry name" value="cysteine_hydrolases"/>
    <property type="match status" value="1"/>
</dbReference>
<sequence>MLTLVKEISMADLHLDLSETAVLAMDFQQMIVSANAMAKQHNVLQKAKAVLDGARNAALPVIHVVIQFRRGYPEVSARNRMFSGIKDMGIFITGQDGANIDKSLSHEEGDIIVSRPRVNAFYSSDLQSILSSKEVHTLVLMGISTEWVVEATARYAVDAVYRVIVLEDCCASMSVEVHEFTIAKILSRITEISNSEEFLANLQ</sequence>